<accession>A0A7W6EB68</accession>
<comment type="caution">
    <text evidence="1">The sequence shown here is derived from an EMBL/GenBank/DDBJ whole genome shotgun (WGS) entry which is preliminary data.</text>
</comment>
<organism evidence="1 2">
    <name type="scientific">Sulfitobacter undariae</name>
    <dbReference type="NCBI Taxonomy" id="1563671"/>
    <lineage>
        <taxon>Bacteria</taxon>
        <taxon>Pseudomonadati</taxon>
        <taxon>Pseudomonadota</taxon>
        <taxon>Alphaproteobacteria</taxon>
        <taxon>Rhodobacterales</taxon>
        <taxon>Roseobacteraceae</taxon>
        <taxon>Sulfitobacter</taxon>
    </lineage>
</organism>
<dbReference type="Proteomes" id="UP000530268">
    <property type="component" value="Unassembled WGS sequence"/>
</dbReference>
<dbReference type="Pfam" id="PF13350">
    <property type="entry name" value="Y_phosphatase3"/>
    <property type="match status" value="1"/>
</dbReference>
<dbReference type="RefSeq" id="WP_184567266.1">
    <property type="nucleotide sequence ID" value="NZ_JACIEI010000014.1"/>
</dbReference>
<dbReference type="EMBL" id="JACIEI010000014">
    <property type="protein sequence ID" value="MBB3995385.1"/>
    <property type="molecule type" value="Genomic_DNA"/>
</dbReference>
<dbReference type="InterPro" id="IPR029021">
    <property type="entry name" value="Prot-tyrosine_phosphatase-like"/>
</dbReference>
<dbReference type="GO" id="GO:0004725">
    <property type="term" value="F:protein tyrosine phosphatase activity"/>
    <property type="evidence" value="ECO:0007669"/>
    <property type="project" value="UniProtKB-EC"/>
</dbReference>
<gene>
    <name evidence="1" type="ORF">GGR95_003041</name>
</gene>
<dbReference type="AlphaFoldDB" id="A0A7W6EB68"/>
<reference evidence="1 2" key="1">
    <citation type="submission" date="2020-08" db="EMBL/GenBank/DDBJ databases">
        <title>Genomic Encyclopedia of Type Strains, Phase IV (KMG-IV): sequencing the most valuable type-strain genomes for metagenomic binning, comparative biology and taxonomic classification.</title>
        <authorList>
            <person name="Goeker M."/>
        </authorList>
    </citation>
    <scope>NUCLEOTIDE SEQUENCE [LARGE SCALE GENOMIC DNA]</scope>
    <source>
        <strain evidence="1 2">DSM 102234</strain>
    </source>
</reference>
<evidence type="ECO:0000313" key="2">
    <source>
        <dbReference type="Proteomes" id="UP000530268"/>
    </source>
</evidence>
<dbReference type="InterPro" id="IPR026893">
    <property type="entry name" value="Tyr/Ser_Pase_IphP-type"/>
</dbReference>
<name>A0A7W6EB68_9RHOB</name>
<keyword evidence="2" id="KW-1185">Reference proteome</keyword>
<dbReference type="SUPFAM" id="SSF52799">
    <property type="entry name" value="(Phosphotyrosine protein) phosphatases II"/>
    <property type="match status" value="1"/>
</dbReference>
<protein>
    <submittedName>
        <fullName evidence="1">Protein-tyrosine phosphatase</fullName>
        <ecNumber evidence="1">3.1.3.48</ecNumber>
    </submittedName>
</protein>
<evidence type="ECO:0000313" key="1">
    <source>
        <dbReference type="EMBL" id="MBB3995385.1"/>
    </source>
</evidence>
<proteinExistence type="predicted"/>
<dbReference type="EC" id="3.1.3.48" evidence="1"/>
<dbReference type="Gene3D" id="3.90.190.10">
    <property type="entry name" value="Protein tyrosine phosphatase superfamily"/>
    <property type="match status" value="1"/>
</dbReference>
<sequence length="255" mass="27516">MTASHPARQLTVRGAYNIRDLGGYTTAQGTPVPWRNFLRADCLHRLDKGEPERLHFEGLCMVVDLRTAREVRDAPSCLEGMRGVDWVNLPLFDALSPAALAEVDVPEGGHPLLTMYITAVETRAEAITNILNRIAQVEQGTVLFNCTAGKDRTGVIAALLLGLAGVSHSDIITDYALTESLIPELVSEFLSLSRSNGGDVQAYATLLESPADAMAGLLAHLDANYGSVTGYLDHIGVPLETLSRLQDRLGLNDSH</sequence>
<keyword evidence="1" id="KW-0378">Hydrolase</keyword>